<feature type="signal peptide" evidence="7">
    <location>
        <begin position="1"/>
        <end position="22"/>
    </location>
</feature>
<comment type="subunit">
    <text evidence="2 7">Hexamer; each subunit is composed of an acidic and a basic chain derived from a single precursor and linked by a disulfide bond.</text>
</comment>
<evidence type="ECO:0000256" key="5">
    <source>
        <dbReference type="ARBA" id="ARBA00023129"/>
    </source>
</evidence>
<dbReference type="FunFam" id="2.60.120.10:FF:000073">
    <property type="entry name" value="Glycinin G1"/>
    <property type="match status" value="1"/>
</dbReference>
<evidence type="ECO:0000259" key="8">
    <source>
        <dbReference type="SMART" id="SM00835"/>
    </source>
</evidence>
<evidence type="ECO:0000256" key="6">
    <source>
        <dbReference type="ARBA" id="ARBA00023157"/>
    </source>
</evidence>
<dbReference type="GO" id="GO:0045735">
    <property type="term" value="F:nutrient reservoir activity"/>
    <property type="evidence" value="ECO:0007669"/>
    <property type="project" value="UniProtKB-KW"/>
</dbReference>
<keyword evidence="10" id="KW-1185">Reference proteome</keyword>
<evidence type="ECO:0000256" key="2">
    <source>
        <dbReference type="ARBA" id="ARBA00011818"/>
    </source>
</evidence>
<dbReference type="EMBL" id="JAMQYH010000004">
    <property type="protein sequence ID" value="KAJ1689770.1"/>
    <property type="molecule type" value="Genomic_DNA"/>
</dbReference>
<dbReference type="PANTHER" id="PTHR31189">
    <property type="entry name" value="OS03G0336100 PROTEIN-RELATED"/>
    <property type="match status" value="1"/>
</dbReference>
<dbReference type="CDD" id="cd02242">
    <property type="entry name" value="cupin_11S_legumin_N"/>
    <property type="match status" value="1"/>
</dbReference>
<dbReference type="CDD" id="cd02243">
    <property type="entry name" value="cupin_11S_legumin_C"/>
    <property type="match status" value="1"/>
</dbReference>
<dbReference type="InterPro" id="IPR050253">
    <property type="entry name" value="Seed_Storage-Functional"/>
</dbReference>
<dbReference type="Proteomes" id="UP001151287">
    <property type="component" value="Unassembled WGS sequence"/>
</dbReference>
<keyword evidence="5 7" id="KW-0708">Seed storage protein</keyword>
<evidence type="ECO:0000256" key="3">
    <source>
        <dbReference type="ARBA" id="ARBA00022729"/>
    </source>
</evidence>
<comment type="function">
    <text evidence="7">Seed storage protein.</text>
</comment>
<keyword evidence="3 7" id="KW-0732">Signal</keyword>
<evidence type="ECO:0000313" key="10">
    <source>
        <dbReference type="Proteomes" id="UP001151287"/>
    </source>
</evidence>
<dbReference type="GO" id="GO:0048316">
    <property type="term" value="P:seed development"/>
    <property type="evidence" value="ECO:0007669"/>
    <property type="project" value="UniProtKB-ARBA"/>
</dbReference>
<dbReference type="OrthoDB" id="2016041at2759"/>
<dbReference type="AlphaFoldDB" id="A0A9Q0C9G9"/>
<evidence type="ECO:0000313" key="9">
    <source>
        <dbReference type="EMBL" id="KAJ1689770.1"/>
    </source>
</evidence>
<comment type="caution">
    <text evidence="9">The sequence shown here is derived from an EMBL/GenBank/DDBJ whole genome shotgun (WGS) entry which is preliminary data.</text>
</comment>
<dbReference type="InterPro" id="IPR006044">
    <property type="entry name" value="11S_seedstore_pln"/>
</dbReference>
<feature type="chain" id="PRO_5040537276" description="Cupin type-1 domain-containing protein" evidence="7">
    <location>
        <begin position="23"/>
        <end position="507"/>
    </location>
</feature>
<protein>
    <recommendedName>
        <fullName evidence="8">Cupin type-1 domain-containing protein</fullName>
    </recommendedName>
</protein>
<evidence type="ECO:0000256" key="4">
    <source>
        <dbReference type="ARBA" id="ARBA00022761"/>
    </source>
</evidence>
<dbReference type="SMART" id="SM00835">
    <property type="entry name" value="Cupin_1"/>
    <property type="match status" value="2"/>
</dbReference>
<dbReference type="Pfam" id="PF00190">
    <property type="entry name" value="Cupin_1"/>
    <property type="match status" value="2"/>
</dbReference>
<dbReference type="SUPFAM" id="SSF51182">
    <property type="entry name" value="RmlC-like cupins"/>
    <property type="match status" value="1"/>
</dbReference>
<dbReference type="PRINTS" id="PR00439">
    <property type="entry name" value="11SGLOBULIN"/>
</dbReference>
<dbReference type="Gene3D" id="2.60.120.10">
    <property type="entry name" value="Jelly Rolls"/>
    <property type="match status" value="2"/>
</dbReference>
<feature type="domain" description="Cupin type-1" evidence="8">
    <location>
        <begin position="319"/>
        <end position="469"/>
    </location>
</feature>
<dbReference type="InterPro" id="IPR006045">
    <property type="entry name" value="Cupin_1"/>
</dbReference>
<gene>
    <name evidence="9" type="ORF">LUZ63_013925</name>
</gene>
<dbReference type="PROSITE" id="PS00305">
    <property type="entry name" value="11S_SEED_STORAGE"/>
    <property type="match status" value="1"/>
</dbReference>
<reference evidence="9" key="1">
    <citation type="journal article" date="2022" name="Cell">
        <title>Repeat-based holocentromeres influence genome architecture and karyotype evolution.</title>
        <authorList>
            <person name="Hofstatter P.G."/>
            <person name="Thangavel G."/>
            <person name="Lux T."/>
            <person name="Neumann P."/>
            <person name="Vondrak T."/>
            <person name="Novak P."/>
            <person name="Zhang M."/>
            <person name="Costa L."/>
            <person name="Castellani M."/>
            <person name="Scott A."/>
            <person name="Toegelov H."/>
            <person name="Fuchs J."/>
            <person name="Mata-Sucre Y."/>
            <person name="Dias Y."/>
            <person name="Vanzela A.L.L."/>
            <person name="Huettel B."/>
            <person name="Almeida C.C.S."/>
            <person name="Simkova H."/>
            <person name="Souza G."/>
            <person name="Pedrosa-Harand A."/>
            <person name="Macas J."/>
            <person name="Mayer K.F.X."/>
            <person name="Houben A."/>
            <person name="Marques A."/>
        </authorList>
    </citation>
    <scope>NUCLEOTIDE SEQUENCE</scope>
    <source>
        <strain evidence="9">RhyBre1mFocal</strain>
    </source>
</reference>
<comment type="similarity">
    <text evidence="1 7">Belongs to the 11S seed storage protein (globulins) family.</text>
</comment>
<name>A0A9Q0C9G9_9POAL</name>
<keyword evidence="4 7" id="KW-0758">Storage protein</keyword>
<organism evidence="9 10">
    <name type="scientific">Rhynchospora breviuscula</name>
    <dbReference type="NCBI Taxonomy" id="2022672"/>
    <lineage>
        <taxon>Eukaryota</taxon>
        <taxon>Viridiplantae</taxon>
        <taxon>Streptophyta</taxon>
        <taxon>Embryophyta</taxon>
        <taxon>Tracheophyta</taxon>
        <taxon>Spermatophyta</taxon>
        <taxon>Magnoliopsida</taxon>
        <taxon>Liliopsida</taxon>
        <taxon>Poales</taxon>
        <taxon>Cyperaceae</taxon>
        <taxon>Cyperoideae</taxon>
        <taxon>Rhynchosporeae</taxon>
        <taxon>Rhynchospora</taxon>
    </lineage>
</organism>
<dbReference type="InterPro" id="IPR022379">
    <property type="entry name" value="11S_seedstore_CS"/>
</dbReference>
<keyword evidence="6 7" id="KW-1015">Disulfide bond</keyword>
<dbReference type="InterPro" id="IPR011051">
    <property type="entry name" value="RmlC_Cupin_sf"/>
</dbReference>
<accession>A0A9Q0C9G9</accession>
<dbReference type="PANTHER" id="PTHR31189:SF35">
    <property type="entry name" value="12S SEED STORAGE PROTEIN CRB"/>
    <property type="match status" value="1"/>
</dbReference>
<evidence type="ECO:0000256" key="7">
    <source>
        <dbReference type="RuleBase" id="RU003681"/>
    </source>
</evidence>
<sequence>MATLSPFSFSLCIMMLFHGCVAQFFGGQSQWQSSRGFGAGQRACRFDNLAALEPSRNVESQAGRTEFFEQTEQLRCAGVSALRRIIEPRGLLLPTFSNAPSLFYVVQGRGLTGFIFPGCPETYQSFQQPEQLQQEGEIQVQRTRDEHQKIHRFREGDIVAVPAGVSHWCYNDGDIPLVLVHVFDTSNSANQLEPRRREFFLAGRYQSVQESYERKGQQLLGNNILSGFETQLLAEALGINLELARRLQSQNDQRGEIVRVEQGLQLLRPFRSQAEQEQQREEFEGERFEGPRYEQERWQWGSNYTNGLDENFCTMKIRHNINDPNRADIFNPQGGRITRLNSQKLPILNIVQLSATRVVLRRNAVLTPYWNINAHSFMYVTGGQGRVQIVDHQGKTVFDGQLRQKQLLFIPQNYVVLKKADRQQSFEWVSFKTNQNAMVNKLVGKASTIRALPLDVLRASYRITIEQAWRLKSSRREEFAIFTPRFEQQREQFDPEYQRNTDNASAA</sequence>
<feature type="domain" description="Cupin type-1" evidence="8">
    <location>
        <begin position="49"/>
        <end position="245"/>
    </location>
</feature>
<dbReference type="InterPro" id="IPR014710">
    <property type="entry name" value="RmlC-like_jellyroll"/>
</dbReference>
<evidence type="ECO:0000256" key="1">
    <source>
        <dbReference type="ARBA" id="ARBA00007178"/>
    </source>
</evidence>
<proteinExistence type="inferred from homology"/>